<evidence type="ECO:0000256" key="9">
    <source>
        <dbReference type="RuleBase" id="RU003939"/>
    </source>
</evidence>
<dbReference type="Gene3D" id="4.10.520.10">
    <property type="entry name" value="IHF-like DNA-binding proteins"/>
    <property type="match status" value="1"/>
</dbReference>
<dbReference type="PANTHER" id="PTHR33175:SF2">
    <property type="entry name" value="INTEGRATION HOST FACTOR SUBUNIT ALPHA"/>
    <property type="match status" value="1"/>
</dbReference>
<keyword evidence="12" id="KW-1185">Reference proteome</keyword>
<protein>
    <recommendedName>
        <fullName evidence="2 8">Integration host factor subunit alpha</fullName>
        <shortName evidence="8">IHF-alpha</shortName>
    </recommendedName>
</protein>
<keyword evidence="3 8" id="KW-0810">Translation regulation</keyword>
<evidence type="ECO:0000256" key="8">
    <source>
        <dbReference type="HAMAP-Rule" id="MF_00380"/>
    </source>
</evidence>
<dbReference type="SMART" id="SM00411">
    <property type="entry name" value="BHL"/>
    <property type="match status" value="1"/>
</dbReference>
<evidence type="ECO:0000256" key="1">
    <source>
        <dbReference type="ARBA" id="ARBA00010529"/>
    </source>
</evidence>
<dbReference type="GO" id="GO:0003677">
    <property type="term" value="F:DNA binding"/>
    <property type="evidence" value="ECO:0007669"/>
    <property type="project" value="UniProtKB-UniRule"/>
</dbReference>
<dbReference type="FunFam" id="4.10.520.10:FF:000010">
    <property type="entry name" value="Integration host factor subunit alpha"/>
    <property type="match status" value="1"/>
</dbReference>
<reference evidence="11 12" key="1">
    <citation type="submission" date="2016-10" db="EMBL/GenBank/DDBJ databases">
        <authorList>
            <person name="de Groot N.N."/>
        </authorList>
    </citation>
    <scope>NUCLEOTIDE SEQUENCE [LARGE SCALE GENOMIC DNA]</scope>
    <source>
        <strain evidence="11 12">ATCC 35022</strain>
    </source>
</reference>
<comment type="subunit">
    <text evidence="8 10">Heterodimer of an alpha and a beta chain.</text>
</comment>
<evidence type="ECO:0000313" key="12">
    <source>
        <dbReference type="Proteomes" id="UP000199071"/>
    </source>
</evidence>
<evidence type="ECO:0000256" key="7">
    <source>
        <dbReference type="ARBA" id="ARBA00023172"/>
    </source>
</evidence>
<keyword evidence="5 8" id="KW-0238">DNA-binding</keyword>
<evidence type="ECO:0000256" key="5">
    <source>
        <dbReference type="ARBA" id="ARBA00023125"/>
    </source>
</evidence>
<dbReference type="NCBIfam" id="TIGR00987">
    <property type="entry name" value="himA"/>
    <property type="match status" value="1"/>
</dbReference>
<keyword evidence="6 8" id="KW-0804">Transcription</keyword>
<evidence type="ECO:0000256" key="2">
    <source>
        <dbReference type="ARBA" id="ARBA00018329"/>
    </source>
</evidence>
<dbReference type="InterPro" id="IPR010992">
    <property type="entry name" value="IHF-like_DNA-bd_dom_sf"/>
</dbReference>
<dbReference type="CDD" id="cd13835">
    <property type="entry name" value="IHF_A"/>
    <property type="match status" value="1"/>
</dbReference>
<dbReference type="NCBIfam" id="NF001401">
    <property type="entry name" value="PRK00285.1"/>
    <property type="match status" value="1"/>
</dbReference>
<dbReference type="Proteomes" id="UP000199071">
    <property type="component" value="Unassembled WGS sequence"/>
</dbReference>
<dbReference type="GO" id="GO:0009893">
    <property type="term" value="P:positive regulation of metabolic process"/>
    <property type="evidence" value="ECO:0007669"/>
    <property type="project" value="UniProtKB-ARBA"/>
</dbReference>
<keyword evidence="4 8" id="KW-0805">Transcription regulation</keyword>
<dbReference type="InterPro" id="IPR000119">
    <property type="entry name" value="Hist_DNA-bd"/>
</dbReference>
<evidence type="ECO:0000256" key="3">
    <source>
        <dbReference type="ARBA" id="ARBA00022845"/>
    </source>
</evidence>
<organism evidence="11 12">
    <name type="scientific">Bauldia litoralis</name>
    <dbReference type="NCBI Taxonomy" id="665467"/>
    <lineage>
        <taxon>Bacteria</taxon>
        <taxon>Pseudomonadati</taxon>
        <taxon>Pseudomonadota</taxon>
        <taxon>Alphaproteobacteria</taxon>
        <taxon>Hyphomicrobiales</taxon>
        <taxon>Kaistiaceae</taxon>
        <taxon>Bauldia</taxon>
    </lineage>
</organism>
<dbReference type="EMBL" id="FMXQ01000006">
    <property type="protein sequence ID" value="SDB42192.1"/>
    <property type="molecule type" value="Genomic_DNA"/>
</dbReference>
<sequence>MGGKTVTRADLCEAVYRKVGLSRTESAQLVEVVIDEIRDSIVRGEAVKLSSFGSFIVRSKSERVGRNPKTGEEVPISPRRVMVFKPSNVLKDKINDALLGGKAKTPPGEE</sequence>
<dbReference type="PRINTS" id="PR01727">
    <property type="entry name" value="DNABINDINGHU"/>
</dbReference>
<dbReference type="GO" id="GO:0006355">
    <property type="term" value="P:regulation of DNA-templated transcription"/>
    <property type="evidence" value="ECO:0007669"/>
    <property type="project" value="UniProtKB-UniRule"/>
</dbReference>
<dbReference type="GO" id="GO:0006417">
    <property type="term" value="P:regulation of translation"/>
    <property type="evidence" value="ECO:0007669"/>
    <property type="project" value="UniProtKB-UniRule"/>
</dbReference>
<evidence type="ECO:0000256" key="10">
    <source>
        <dbReference type="RuleBase" id="RU004485"/>
    </source>
</evidence>
<dbReference type="Pfam" id="PF00216">
    <property type="entry name" value="Bac_DNA_binding"/>
    <property type="match status" value="1"/>
</dbReference>
<dbReference type="GO" id="GO:0005829">
    <property type="term" value="C:cytosol"/>
    <property type="evidence" value="ECO:0007669"/>
    <property type="project" value="TreeGrafter"/>
</dbReference>
<evidence type="ECO:0000256" key="6">
    <source>
        <dbReference type="ARBA" id="ARBA00023163"/>
    </source>
</evidence>
<dbReference type="GO" id="GO:0030527">
    <property type="term" value="F:structural constituent of chromatin"/>
    <property type="evidence" value="ECO:0007669"/>
    <property type="project" value="InterPro"/>
</dbReference>
<dbReference type="SUPFAM" id="SSF47729">
    <property type="entry name" value="IHF-like DNA-binding proteins"/>
    <property type="match status" value="1"/>
</dbReference>
<comment type="function">
    <text evidence="8 10">This protein is one of the two subunits of integration host factor, a specific DNA-binding protein that functions in genetic recombination as well as in transcriptional and translational control.</text>
</comment>
<dbReference type="STRING" id="665467.SAMN02982931_03247"/>
<proteinExistence type="inferred from homology"/>
<keyword evidence="7 8" id="KW-0233">DNA recombination</keyword>
<dbReference type="PROSITE" id="PS00045">
    <property type="entry name" value="HISTONE_LIKE"/>
    <property type="match status" value="1"/>
</dbReference>
<name>A0A1G6DAP2_9HYPH</name>
<dbReference type="AlphaFoldDB" id="A0A1G6DAP2"/>
<gene>
    <name evidence="8" type="primary">ihfA</name>
    <name evidence="8" type="synonym">himA</name>
    <name evidence="11" type="ORF">SAMN02982931_03247</name>
</gene>
<comment type="similarity">
    <text evidence="1 8 9">Belongs to the bacterial histone-like protein family.</text>
</comment>
<accession>A0A1G6DAP2</accession>
<dbReference type="GO" id="GO:0006310">
    <property type="term" value="P:DNA recombination"/>
    <property type="evidence" value="ECO:0007669"/>
    <property type="project" value="UniProtKB-UniRule"/>
</dbReference>
<dbReference type="OrthoDB" id="9797747at2"/>
<evidence type="ECO:0000313" key="11">
    <source>
        <dbReference type="EMBL" id="SDB42192.1"/>
    </source>
</evidence>
<dbReference type="InterPro" id="IPR020816">
    <property type="entry name" value="Histone-like_DNA-bd_CS"/>
</dbReference>
<dbReference type="InterPro" id="IPR005684">
    <property type="entry name" value="IHF_alpha"/>
</dbReference>
<dbReference type="HAMAP" id="MF_00380">
    <property type="entry name" value="IHF_alpha"/>
    <property type="match status" value="1"/>
</dbReference>
<dbReference type="RefSeq" id="WP_090877778.1">
    <property type="nucleotide sequence ID" value="NZ_FMXQ01000006.1"/>
</dbReference>
<evidence type="ECO:0000256" key="4">
    <source>
        <dbReference type="ARBA" id="ARBA00023015"/>
    </source>
</evidence>
<dbReference type="PANTHER" id="PTHR33175">
    <property type="entry name" value="DNA-BINDING PROTEIN HU"/>
    <property type="match status" value="1"/>
</dbReference>